<gene>
    <name evidence="1" type="ORF">CKAN_01760200</name>
</gene>
<keyword evidence="2" id="KW-1185">Reference proteome</keyword>
<evidence type="ECO:0000313" key="2">
    <source>
        <dbReference type="Proteomes" id="UP000283530"/>
    </source>
</evidence>
<organism evidence="1 2">
    <name type="scientific">Cinnamomum micranthum f. kanehirae</name>
    <dbReference type="NCBI Taxonomy" id="337451"/>
    <lineage>
        <taxon>Eukaryota</taxon>
        <taxon>Viridiplantae</taxon>
        <taxon>Streptophyta</taxon>
        <taxon>Embryophyta</taxon>
        <taxon>Tracheophyta</taxon>
        <taxon>Spermatophyta</taxon>
        <taxon>Magnoliopsida</taxon>
        <taxon>Magnoliidae</taxon>
        <taxon>Laurales</taxon>
        <taxon>Lauraceae</taxon>
        <taxon>Cinnamomum</taxon>
    </lineage>
</organism>
<reference evidence="1 2" key="1">
    <citation type="journal article" date="2019" name="Nat. Plants">
        <title>Stout camphor tree genome fills gaps in understanding of flowering plant genome evolution.</title>
        <authorList>
            <person name="Chaw S.M."/>
            <person name="Liu Y.C."/>
            <person name="Wu Y.W."/>
            <person name="Wang H.Y."/>
            <person name="Lin C.I."/>
            <person name="Wu C.S."/>
            <person name="Ke H.M."/>
            <person name="Chang L.Y."/>
            <person name="Hsu C.Y."/>
            <person name="Yang H.T."/>
            <person name="Sudianto E."/>
            <person name="Hsu M.H."/>
            <person name="Wu K.P."/>
            <person name="Wang L.N."/>
            <person name="Leebens-Mack J.H."/>
            <person name="Tsai I.J."/>
        </authorList>
    </citation>
    <scope>NUCLEOTIDE SEQUENCE [LARGE SCALE GENOMIC DNA]</scope>
    <source>
        <strain evidence="2">cv. Chaw 1501</strain>
        <tissue evidence="1">Young leaves</tissue>
    </source>
</reference>
<evidence type="ECO:0000313" key="1">
    <source>
        <dbReference type="EMBL" id="RWR88578.1"/>
    </source>
</evidence>
<dbReference type="EMBL" id="QPKB01000007">
    <property type="protein sequence ID" value="RWR88578.1"/>
    <property type="molecule type" value="Genomic_DNA"/>
</dbReference>
<accession>A0A3S4PCH8</accession>
<dbReference type="Proteomes" id="UP000283530">
    <property type="component" value="Unassembled WGS sequence"/>
</dbReference>
<protein>
    <submittedName>
        <fullName evidence="1">Uncharacterized protein</fullName>
    </submittedName>
</protein>
<dbReference type="AlphaFoldDB" id="A0A3S4PCH8"/>
<sequence length="130" mass="14316">MGGAGGRNKTVVAAVMLLHIGRCSDCLGFSMHLILQLSVKNPNILRKFGLRPKHVTLKRENSEGNLQTGEKLHPLSLKHPYILEKLGLQAKHVEVEHQKSAEDLPPDELLDLGLQHLAAGNQDKALPLLR</sequence>
<proteinExistence type="predicted"/>
<name>A0A3S4PCH8_9MAGN</name>
<comment type="caution">
    <text evidence="1">The sequence shown here is derived from an EMBL/GenBank/DDBJ whole genome shotgun (WGS) entry which is preliminary data.</text>
</comment>